<dbReference type="STRING" id="84022.CACET_c04140"/>
<dbReference type="PROSITE" id="PS51379">
    <property type="entry name" value="4FE4S_FER_2"/>
    <property type="match status" value="3"/>
</dbReference>
<feature type="domain" description="4Fe-4S ferredoxin-type" evidence="5">
    <location>
        <begin position="5"/>
        <end position="35"/>
    </location>
</feature>
<evidence type="ECO:0000256" key="3">
    <source>
        <dbReference type="ARBA" id="ARBA00023004"/>
    </source>
</evidence>
<dbReference type="Proteomes" id="UP000035704">
    <property type="component" value="Chromosome"/>
</dbReference>
<dbReference type="SUPFAM" id="SSF54862">
    <property type="entry name" value="4Fe-4S ferredoxins"/>
    <property type="match status" value="1"/>
</dbReference>
<sequence length="208" mass="23063">MMAQYCFVVDLDRCIGCKGCHVACKVENDVALGSNRIMVRQVGPTGVYPDLEMYYMPSMCQQCESPACVEVCPTGACFKNSGDGVVLIDQEHCIGCLACKNVCPYEANTFKKEMRVMEKCTLCDHLRKIGEKPACVKNCPGRALMVGDINDPNSEISIKLKEAGSENVHSLKDFGHSPSVRYILRKAQWQDVLPQECETLRGRKEGGR</sequence>
<dbReference type="KEGG" id="cace:CACET_c04140"/>
<evidence type="ECO:0000259" key="5">
    <source>
        <dbReference type="PROSITE" id="PS51379"/>
    </source>
</evidence>
<dbReference type="PANTHER" id="PTHR43177:SF3">
    <property type="entry name" value="PROTEIN NRFC HOMOLOG"/>
    <property type="match status" value="1"/>
</dbReference>
<dbReference type="PROSITE" id="PS00198">
    <property type="entry name" value="4FE4S_FER_1"/>
    <property type="match status" value="1"/>
</dbReference>
<proteinExistence type="predicted"/>
<dbReference type="Gene3D" id="3.30.70.20">
    <property type="match status" value="2"/>
</dbReference>
<feature type="domain" description="4Fe-4S ferredoxin-type" evidence="5">
    <location>
        <begin position="51"/>
        <end position="82"/>
    </location>
</feature>
<keyword evidence="3" id="KW-0408">Iron</keyword>
<keyword evidence="4" id="KW-0411">Iron-sulfur</keyword>
<dbReference type="Pfam" id="PF13247">
    <property type="entry name" value="Fer4_11"/>
    <property type="match status" value="1"/>
</dbReference>
<dbReference type="InterPro" id="IPR017900">
    <property type="entry name" value="4Fe4S_Fe_S_CS"/>
</dbReference>
<accession>A0A0G3W7T5</accession>
<protein>
    <submittedName>
        <fullName evidence="6">[NiFe]-hydrogenase II apoprotein, ferredoxin-type subunit</fullName>
    </submittedName>
</protein>
<name>A0A0G3W7T5_9CLOT</name>
<dbReference type="PATRIC" id="fig|84022.6.peg.418"/>
<reference evidence="6 7" key="1">
    <citation type="submission" date="2014-10" db="EMBL/GenBank/DDBJ databases">
        <title>Genome sequence of Clostridium aceticum DSM 1496.</title>
        <authorList>
            <person name="Poehlein A."/>
            <person name="Schiel-Bengelsdorf B."/>
            <person name="Gottschalk G."/>
            <person name="Duerre P."/>
            <person name="Daniel R."/>
        </authorList>
    </citation>
    <scope>NUCLEOTIDE SEQUENCE [LARGE SCALE GENOMIC DNA]</scope>
    <source>
        <strain evidence="6 7">DSM 1496</strain>
    </source>
</reference>
<dbReference type="EMBL" id="CP009687">
    <property type="protein sequence ID" value="AKL93930.1"/>
    <property type="molecule type" value="Genomic_DNA"/>
</dbReference>
<dbReference type="GO" id="GO:0051539">
    <property type="term" value="F:4 iron, 4 sulfur cluster binding"/>
    <property type="evidence" value="ECO:0007669"/>
    <property type="project" value="UniProtKB-KW"/>
</dbReference>
<organism evidence="6 7">
    <name type="scientific">Clostridium aceticum</name>
    <dbReference type="NCBI Taxonomy" id="84022"/>
    <lineage>
        <taxon>Bacteria</taxon>
        <taxon>Bacillati</taxon>
        <taxon>Bacillota</taxon>
        <taxon>Clostridia</taxon>
        <taxon>Eubacteriales</taxon>
        <taxon>Clostridiaceae</taxon>
        <taxon>Clostridium</taxon>
    </lineage>
</organism>
<evidence type="ECO:0000256" key="1">
    <source>
        <dbReference type="ARBA" id="ARBA00022485"/>
    </source>
</evidence>
<keyword evidence="7" id="KW-1185">Reference proteome</keyword>
<evidence type="ECO:0000313" key="6">
    <source>
        <dbReference type="EMBL" id="AKL93930.1"/>
    </source>
</evidence>
<dbReference type="GO" id="GO:0046872">
    <property type="term" value="F:metal ion binding"/>
    <property type="evidence" value="ECO:0007669"/>
    <property type="project" value="UniProtKB-KW"/>
</dbReference>
<evidence type="ECO:0000256" key="2">
    <source>
        <dbReference type="ARBA" id="ARBA00022723"/>
    </source>
</evidence>
<feature type="domain" description="4Fe-4S ferredoxin-type" evidence="5">
    <location>
        <begin position="84"/>
        <end position="113"/>
    </location>
</feature>
<gene>
    <name evidence="6" type="ORF">CACET_c04140</name>
</gene>
<keyword evidence="1" id="KW-0004">4Fe-4S</keyword>
<evidence type="ECO:0000313" key="7">
    <source>
        <dbReference type="Proteomes" id="UP000035704"/>
    </source>
</evidence>
<keyword evidence="2" id="KW-0479">Metal-binding</keyword>
<dbReference type="RefSeq" id="WP_242846869.1">
    <property type="nucleotide sequence ID" value="NZ_CP009687.1"/>
</dbReference>
<dbReference type="Pfam" id="PF12800">
    <property type="entry name" value="Fer4_4"/>
    <property type="match status" value="1"/>
</dbReference>
<dbReference type="AlphaFoldDB" id="A0A0G3W7T5"/>
<dbReference type="InterPro" id="IPR017896">
    <property type="entry name" value="4Fe4S_Fe-S-bd"/>
</dbReference>
<evidence type="ECO:0000256" key="4">
    <source>
        <dbReference type="ARBA" id="ARBA00023014"/>
    </source>
</evidence>
<dbReference type="InterPro" id="IPR050954">
    <property type="entry name" value="ET_IronSulfur_Cluster-Binding"/>
</dbReference>
<dbReference type="CDD" id="cd10551">
    <property type="entry name" value="PsrB"/>
    <property type="match status" value="1"/>
</dbReference>
<dbReference type="PANTHER" id="PTHR43177">
    <property type="entry name" value="PROTEIN NRFC"/>
    <property type="match status" value="1"/>
</dbReference>